<evidence type="ECO:0000313" key="2">
    <source>
        <dbReference type="Proteomes" id="UP000325315"/>
    </source>
</evidence>
<keyword evidence="2" id="KW-1185">Reference proteome</keyword>
<sequence>MAGKPSLQKIFRHSPAISETHPPIHKHVYPPRILAFTLEIQITSPFSLTFELNNFIVSTENQNRIRGIKLGARV</sequence>
<accession>A0A5B6WY13</accession>
<dbReference type="EMBL" id="SMMG02000001">
    <property type="protein sequence ID" value="KAA3485822.1"/>
    <property type="molecule type" value="Genomic_DNA"/>
</dbReference>
<dbReference type="AlphaFoldDB" id="A0A5B6WY13"/>
<protein>
    <submittedName>
        <fullName evidence="1">Uncharacterized protein</fullName>
    </submittedName>
</protein>
<proteinExistence type="predicted"/>
<organism evidence="1 2">
    <name type="scientific">Gossypium australe</name>
    <dbReference type="NCBI Taxonomy" id="47621"/>
    <lineage>
        <taxon>Eukaryota</taxon>
        <taxon>Viridiplantae</taxon>
        <taxon>Streptophyta</taxon>
        <taxon>Embryophyta</taxon>
        <taxon>Tracheophyta</taxon>
        <taxon>Spermatophyta</taxon>
        <taxon>Magnoliopsida</taxon>
        <taxon>eudicotyledons</taxon>
        <taxon>Gunneridae</taxon>
        <taxon>Pentapetalae</taxon>
        <taxon>rosids</taxon>
        <taxon>malvids</taxon>
        <taxon>Malvales</taxon>
        <taxon>Malvaceae</taxon>
        <taxon>Malvoideae</taxon>
        <taxon>Gossypium</taxon>
    </lineage>
</organism>
<evidence type="ECO:0000313" key="1">
    <source>
        <dbReference type="EMBL" id="KAA3485822.1"/>
    </source>
</evidence>
<dbReference type="Proteomes" id="UP000325315">
    <property type="component" value="Unassembled WGS sequence"/>
</dbReference>
<comment type="caution">
    <text evidence="1">The sequence shown here is derived from an EMBL/GenBank/DDBJ whole genome shotgun (WGS) entry which is preliminary data.</text>
</comment>
<name>A0A5B6WY13_9ROSI</name>
<reference evidence="2" key="1">
    <citation type="journal article" date="2019" name="Plant Biotechnol. J.">
        <title>Genome sequencing of the Australian wild diploid species Gossypium australe highlights disease resistance and delayed gland morphogenesis.</title>
        <authorList>
            <person name="Cai Y."/>
            <person name="Cai X."/>
            <person name="Wang Q."/>
            <person name="Wang P."/>
            <person name="Zhang Y."/>
            <person name="Cai C."/>
            <person name="Xu Y."/>
            <person name="Wang K."/>
            <person name="Zhou Z."/>
            <person name="Wang C."/>
            <person name="Geng S."/>
            <person name="Li B."/>
            <person name="Dong Q."/>
            <person name="Hou Y."/>
            <person name="Wang H."/>
            <person name="Ai P."/>
            <person name="Liu Z."/>
            <person name="Yi F."/>
            <person name="Sun M."/>
            <person name="An G."/>
            <person name="Cheng J."/>
            <person name="Zhang Y."/>
            <person name="Shi Q."/>
            <person name="Xie Y."/>
            <person name="Shi X."/>
            <person name="Chang Y."/>
            <person name="Huang F."/>
            <person name="Chen Y."/>
            <person name="Hong S."/>
            <person name="Mi L."/>
            <person name="Sun Q."/>
            <person name="Zhang L."/>
            <person name="Zhou B."/>
            <person name="Peng R."/>
            <person name="Zhang X."/>
            <person name="Liu F."/>
        </authorList>
    </citation>
    <scope>NUCLEOTIDE SEQUENCE [LARGE SCALE GENOMIC DNA]</scope>
    <source>
        <strain evidence="2">cv. PA1801</strain>
    </source>
</reference>
<gene>
    <name evidence="1" type="ORF">EPI10_029808</name>
</gene>